<comment type="similarity">
    <text evidence="2">Belongs to the VirD4/TraG family.</text>
</comment>
<reference evidence="9 11" key="2">
    <citation type="submission" date="2017-03" db="EMBL/GenBank/DDBJ databases">
        <title>Complete sequence of Clostridium formicaceticum DSM 92.</title>
        <authorList>
            <person name="Poehlein A."/>
            <person name="Karl M."/>
            <person name="Bengelsdorf F.R."/>
            <person name="Duerre P."/>
            <person name="Daniel R."/>
        </authorList>
    </citation>
    <scope>NUCLEOTIDE SEQUENCE [LARGE SCALE GENOMIC DNA]</scope>
    <source>
        <strain evidence="9 11">DSM 92</strain>
    </source>
</reference>
<keyword evidence="5 7" id="KW-1133">Transmembrane helix</keyword>
<evidence type="ECO:0000256" key="5">
    <source>
        <dbReference type="ARBA" id="ARBA00022989"/>
    </source>
</evidence>
<evidence type="ECO:0000313" key="11">
    <source>
        <dbReference type="Proteomes" id="UP000192478"/>
    </source>
</evidence>
<protein>
    <submittedName>
        <fullName evidence="8">Conjugal transfer protein TraG</fullName>
    </submittedName>
    <submittedName>
        <fullName evidence="9">Type IV secretory system Conjugative DNA transfer</fullName>
    </submittedName>
</protein>
<dbReference type="Proteomes" id="UP000192478">
    <property type="component" value="Chromosome"/>
</dbReference>
<evidence type="ECO:0000256" key="2">
    <source>
        <dbReference type="ARBA" id="ARBA00008806"/>
    </source>
</evidence>
<dbReference type="AlphaFoldDB" id="A0AAC9RP29"/>
<dbReference type="CDD" id="cd01127">
    <property type="entry name" value="TrwB_TraG_TraD_VirD4"/>
    <property type="match status" value="1"/>
</dbReference>
<evidence type="ECO:0000256" key="1">
    <source>
        <dbReference type="ARBA" id="ARBA00004651"/>
    </source>
</evidence>
<dbReference type="PANTHER" id="PTHR37937">
    <property type="entry name" value="CONJUGATIVE TRANSFER: DNA TRANSPORT"/>
    <property type="match status" value="1"/>
</dbReference>
<gene>
    <name evidence="8" type="ORF">BJL90_01510</name>
    <name evidence="9" type="ORF">CLFO_35380</name>
</gene>
<keyword evidence="6 7" id="KW-0472">Membrane</keyword>
<evidence type="ECO:0000256" key="6">
    <source>
        <dbReference type="ARBA" id="ARBA00023136"/>
    </source>
</evidence>
<dbReference type="KEGG" id="cfm:BJL90_01510"/>
<reference evidence="8 10" key="1">
    <citation type="submission" date="2016-10" db="EMBL/GenBank/DDBJ databases">
        <title>Complete Genome Sequence of Acetogen Clostridium formicoaceticum ATCC 27076.</title>
        <authorList>
            <person name="Bao T."/>
            <person name="Cheng C."/>
            <person name="Zhao J."/>
            <person name="Yang S.-T."/>
            <person name="Wang J."/>
            <person name="Wang M."/>
        </authorList>
    </citation>
    <scope>NUCLEOTIDE SEQUENCE [LARGE SCALE GENOMIC DNA]</scope>
    <source>
        <strain evidence="8 10">ATCC 27076</strain>
    </source>
</reference>
<accession>A0AAC9RP29</accession>
<proteinExistence type="inferred from homology"/>
<keyword evidence="4 7" id="KW-0812">Transmembrane</keyword>
<keyword evidence="3" id="KW-1003">Cell membrane</keyword>
<evidence type="ECO:0000313" key="8">
    <source>
        <dbReference type="EMBL" id="AOY74745.1"/>
    </source>
</evidence>
<evidence type="ECO:0000256" key="3">
    <source>
        <dbReference type="ARBA" id="ARBA00022475"/>
    </source>
</evidence>
<evidence type="ECO:0000313" key="10">
    <source>
        <dbReference type="Proteomes" id="UP000177894"/>
    </source>
</evidence>
<evidence type="ECO:0000256" key="7">
    <source>
        <dbReference type="SAM" id="Phobius"/>
    </source>
</evidence>
<dbReference type="NCBIfam" id="NF045973">
    <property type="entry name" value="conju_CD1115"/>
    <property type="match status" value="1"/>
</dbReference>
<dbReference type="InterPro" id="IPR051539">
    <property type="entry name" value="T4SS-coupling_protein"/>
</dbReference>
<dbReference type="PANTHER" id="PTHR37937:SF1">
    <property type="entry name" value="CONJUGATIVE TRANSFER: DNA TRANSPORT"/>
    <property type="match status" value="1"/>
</dbReference>
<dbReference type="EMBL" id="CP017603">
    <property type="protein sequence ID" value="AOY74745.1"/>
    <property type="molecule type" value="Genomic_DNA"/>
</dbReference>
<feature type="transmembrane region" description="Helical" evidence="7">
    <location>
        <begin position="66"/>
        <end position="83"/>
    </location>
</feature>
<sequence>MIKLNTKILKKNLVFNSPLILIGVVMNWVSFISRTDYQGNIILAIGEILNSPAVVLKALPLSFNPVDLIVASSVTLILLLLILEKRANQKKFRKGVEHGSARWGTAEDIKPYVDDDMRNNIILSETEFLTMSSRPKSKELIEYARNKNIIVIGGSGSGKTRFFIKPNIMQMHSSYVVTDPKGTIVNEVSTMLLKHGYKVKILNLVNLSKSMRYNPMAYIKNEEDILKLVDTIIENTKGEGEKAGEDFWVKAEKLLYQAFIGAIFYEFPDFEKNLISVVEMLKMCETREDDETFKNSVDLWFEELEQKNPDHFAVIQYKNYKLAAGKTAKSILISCAARLAPFNIPRIRDLVKEDEMELNKIGDEKTALFAIIPDTNRTFNFIISMMYTQMFNTLCTHADDDCGGRLPIHVRFMLDEFANIGKIPDFDILIATIRSREMSASIVLQSKRQLKSVYGEDKAAIIEDCCDTTIFLGGKSKDTMKDIVETLGKETIDDFNTSDTRGSNLSKGLNYSKLGRELMTLDEMAVMRGRKCIVQIRGTRPFFSNKYEITDHPMYKYHADGLEDPRWFDVEKYVKKQHQHPISYESLKTSMKGKTMRITENIEPVQLFEGDKLEMENGGVDFTDYYADGGEILG</sequence>
<dbReference type="InterPro" id="IPR003688">
    <property type="entry name" value="TraG/VirD4"/>
</dbReference>
<dbReference type="Pfam" id="PF02534">
    <property type="entry name" value="T4SS-DNA_transf"/>
    <property type="match status" value="1"/>
</dbReference>
<dbReference type="SUPFAM" id="SSF52540">
    <property type="entry name" value="P-loop containing nucleoside triphosphate hydrolases"/>
    <property type="match status" value="1"/>
</dbReference>
<name>A0AAC9RP29_9CLOT</name>
<dbReference type="Proteomes" id="UP000177894">
    <property type="component" value="Chromosome"/>
</dbReference>
<evidence type="ECO:0000256" key="4">
    <source>
        <dbReference type="ARBA" id="ARBA00022692"/>
    </source>
</evidence>
<keyword evidence="10" id="KW-1185">Reference proteome</keyword>
<feature type="transmembrane region" description="Helical" evidence="7">
    <location>
        <begin position="12"/>
        <end position="31"/>
    </location>
</feature>
<comment type="subcellular location">
    <subcellularLocation>
        <location evidence="1">Cell membrane</location>
        <topology evidence="1">Multi-pass membrane protein</topology>
    </subcellularLocation>
</comment>
<evidence type="ECO:0000313" key="9">
    <source>
        <dbReference type="EMBL" id="ARE89132.1"/>
    </source>
</evidence>
<dbReference type="EMBL" id="CP020559">
    <property type="protein sequence ID" value="ARE89132.1"/>
    <property type="molecule type" value="Genomic_DNA"/>
</dbReference>
<dbReference type="Gene3D" id="3.40.50.300">
    <property type="entry name" value="P-loop containing nucleotide triphosphate hydrolases"/>
    <property type="match status" value="1"/>
</dbReference>
<organism evidence="9 11">
    <name type="scientific">Clostridium formicaceticum</name>
    <dbReference type="NCBI Taxonomy" id="1497"/>
    <lineage>
        <taxon>Bacteria</taxon>
        <taxon>Bacillati</taxon>
        <taxon>Bacillota</taxon>
        <taxon>Clostridia</taxon>
        <taxon>Eubacteriales</taxon>
        <taxon>Clostridiaceae</taxon>
        <taxon>Clostridium</taxon>
    </lineage>
</organism>
<dbReference type="GO" id="GO:0005886">
    <property type="term" value="C:plasma membrane"/>
    <property type="evidence" value="ECO:0007669"/>
    <property type="project" value="UniProtKB-SubCell"/>
</dbReference>
<dbReference type="InterPro" id="IPR027417">
    <property type="entry name" value="P-loop_NTPase"/>
</dbReference>